<proteinExistence type="predicted"/>
<sequence>MLDATGDRRWLVRPAEDAPPEALIEQFGGGYRLSRWSLVESEQEPLGVYTSAEGAETAWWRHLDRERGQRSGSTSARARLLGDA</sequence>
<dbReference type="AlphaFoldDB" id="A0A7W3JHC4"/>
<evidence type="ECO:0000313" key="1">
    <source>
        <dbReference type="EMBL" id="MBA8812932.1"/>
    </source>
</evidence>
<accession>A0A7W3JHC4</accession>
<dbReference type="Proteomes" id="UP000522688">
    <property type="component" value="Unassembled WGS sequence"/>
</dbReference>
<protein>
    <submittedName>
        <fullName evidence="1">Uncharacterized protein</fullName>
    </submittedName>
</protein>
<dbReference type="EMBL" id="JACGWW010000001">
    <property type="protein sequence ID" value="MBA8812932.1"/>
    <property type="molecule type" value="Genomic_DNA"/>
</dbReference>
<name>A0A7W3JHC4_9MICO</name>
<comment type="caution">
    <text evidence="1">The sequence shown here is derived from an EMBL/GenBank/DDBJ whole genome shotgun (WGS) entry which is preliminary data.</text>
</comment>
<dbReference type="RefSeq" id="WP_146852209.1">
    <property type="nucleotide sequence ID" value="NZ_BAAAHR010000002.1"/>
</dbReference>
<reference evidence="1 2" key="1">
    <citation type="submission" date="2020-07" db="EMBL/GenBank/DDBJ databases">
        <title>Sequencing the genomes of 1000 actinobacteria strains.</title>
        <authorList>
            <person name="Klenk H.-P."/>
        </authorList>
    </citation>
    <scope>NUCLEOTIDE SEQUENCE [LARGE SCALE GENOMIC DNA]</scope>
    <source>
        <strain evidence="1 2">DSM 10309</strain>
    </source>
</reference>
<organism evidence="1 2">
    <name type="scientific">Frigoribacterium faeni</name>
    <dbReference type="NCBI Taxonomy" id="145483"/>
    <lineage>
        <taxon>Bacteria</taxon>
        <taxon>Bacillati</taxon>
        <taxon>Actinomycetota</taxon>
        <taxon>Actinomycetes</taxon>
        <taxon>Micrococcales</taxon>
        <taxon>Microbacteriaceae</taxon>
        <taxon>Frigoribacterium</taxon>
    </lineage>
</organism>
<gene>
    <name evidence="1" type="ORF">FB463_001156</name>
</gene>
<evidence type="ECO:0000313" key="2">
    <source>
        <dbReference type="Proteomes" id="UP000522688"/>
    </source>
</evidence>
<dbReference type="OrthoDB" id="5020839at2"/>